<gene>
    <name evidence="1" type="ORF">SDC9_82180</name>
</gene>
<protein>
    <submittedName>
        <fullName evidence="1">Uncharacterized protein</fullName>
    </submittedName>
</protein>
<organism evidence="1">
    <name type="scientific">bioreactor metagenome</name>
    <dbReference type="NCBI Taxonomy" id="1076179"/>
    <lineage>
        <taxon>unclassified sequences</taxon>
        <taxon>metagenomes</taxon>
        <taxon>ecological metagenomes</taxon>
    </lineage>
</organism>
<evidence type="ECO:0000313" key="1">
    <source>
        <dbReference type="EMBL" id="MPM35587.1"/>
    </source>
</evidence>
<dbReference type="AlphaFoldDB" id="A0A644Z4P2"/>
<proteinExistence type="predicted"/>
<sequence>MQHGKRNFFFIDQRIHALAGGVRAVILVTHEHRLHAGAERILNLNRFLLRLSAVGRQVDDRKILALEKRKQTAEVVRFVARVRAKQHRFHAGLLRGHDAEGLRRRCGVIYP</sequence>
<comment type="caution">
    <text evidence="1">The sequence shown here is derived from an EMBL/GenBank/DDBJ whole genome shotgun (WGS) entry which is preliminary data.</text>
</comment>
<name>A0A644Z4P2_9ZZZZ</name>
<dbReference type="EMBL" id="VSSQ01007334">
    <property type="protein sequence ID" value="MPM35587.1"/>
    <property type="molecule type" value="Genomic_DNA"/>
</dbReference>
<accession>A0A644Z4P2</accession>
<reference evidence="1" key="1">
    <citation type="submission" date="2019-08" db="EMBL/GenBank/DDBJ databases">
        <authorList>
            <person name="Kucharzyk K."/>
            <person name="Murdoch R.W."/>
            <person name="Higgins S."/>
            <person name="Loffler F."/>
        </authorList>
    </citation>
    <scope>NUCLEOTIDE SEQUENCE</scope>
</reference>